<sequence>MSTVDVQPKKHKNETWREMKKNKGAYLLISPFFIIFLIFGLFPILFSIYLALSSWDGIGTMEFVGLRNFEFLLTDPLFWKSIANTFIIFIISTIPMIFLALVVAFLLNSSFVKFRGFYKTLYFLPNVTAIVAVAIVFSVIFSPSYGFVNYIITLLGFDAINWHNNAIGVKVAVAAMVIWRWTGYNAIIFLAGLQKIPNSLYEAARIDGASTFQIFTKITIPLLRPVMLFVVITSTIGGMQIFAEPQLLVGNSGGAGGEGLTIVLYLYQQAFVKNLYGYGSAIAIGLFIIIMLFSLFNWKVVQRKK</sequence>
<dbReference type="KEGG" id="vne:CFK40_03640"/>
<evidence type="ECO:0000256" key="5">
    <source>
        <dbReference type="ARBA" id="ARBA00022989"/>
    </source>
</evidence>
<evidence type="ECO:0000256" key="4">
    <source>
        <dbReference type="ARBA" id="ARBA00022692"/>
    </source>
</evidence>
<evidence type="ECO:0000313" key="9">
    <source>
        <dbReference type="EMBL" id="ASN04163.1"/>
    </source>
</evidence>
<keyword evidence="4 7" id="KW-0812">Transmembrane</keyword>
<keyword evidence="3" id="KW-1003">Cell membrane</keyword>
<dbReference type="InterPro" id="IPR000515">
    <property type="entry name" value="MetI-like"/>
</dbReference>
<evidence type="ECO:0000256" key="7">
    <source>
        <dbReference type="RuleBase" id="RU363032"/>
    </source>
</evidence>
<name>A0A221M943_9BACI</name>
<dbReference type="OrthoDB" id="9785347at2"/>
<dbReference type="RefSeq" id="WP_089530733.1">
    <property type="nucleotide sequence ID" value="NZ_CP022437.1"/>
</dbReference>
<feature type="domain" description="ABC transmembrane type-1" evidence="8">
    <location>
        <begin position="82"/>
        <end position="297"/>
    </location>
</feature>
<dbReference type="Proteomes" id="UP000204391">
    <property type="component" value="Chromosome"/>
</dbReference>
<dbReference type="PROSITE" id="PS50928">
    <property type="entry name" value="ABC_TM1"/>
    <property type="match status" value="1"/>
</dbReference>
<feature type="transmembrane region" description="Helical" evidence="7">
    <location>
        <begin position="222"/>
        <end position="243"/>
    </location>
</feature>
<gene>
    <name evidence="9" type="ORF">CFK40_03640</name>
</gene>
<feature type="transmembrane region" description="Helical" evidence="7">
    <location>
        <begin position="25"/>
        <end position="52"/>
    </location>
</feature>
<reference evidence="9 10" key="1">
    <citation type="journal article" date="2003" name="Int. J. Syst. Evol. Microbiol.">
        <title>Virgibacillus carmonensis sp. nov., Virgibacillus necropolis sp. nov. and Virgibacillus picturae sp. nov., three novel species isolated from deteriorated mural paintings, transfer of the species of the genus salibacillus to Virgibacillus, as Virgibacillus marismortui comb. nov. and Virgibacillus salexigens comb. nov., and emended description of the genus Virgibacillus.</title>
        <authorList>
            <person name="Heyrman J."/>
            <person name="Logan N.A."/>
            <person name="Busse H.J."/>
            <person name="Balcaen A."/>
            <person name="Lebbe L."/>
            <person name="Rodriguez-Diaz M."/>
            <person name="Swings J."/>
            <person name="De Vos P."/>
        </authorList>
    </citation>
    <scope>NUCLEOTIDE SEQUENCE [LARGE SCALE GENOMIC DNA]</scope>
    <source>
        <strain evidence="9 10">LMG 19488</strain>
    </source>
</reference>
<keyword evidence="10" id="KW-1185">Reference proteome</keyword>
<dbReference type="Pfam" id="PF00528">
    <property type="entry name" value="BPD_transp_1"/>
    <property type="match status" value="1"/>
</dbReference>
<feature type="transmembrane region" description="Helical" evidence="7">
    <location>
        <begin position="120"/>
        <end position="141"/>
    </location>
</feature>
<feature type="transmembrane region" description="Helical" evidence="7">
    <location>
        <begin position="86"/>
        <end position="108"/>
    </location>
</feature>
<keyword evidence="5 7" id="KW-1133">Transmembrane helix</keyword>
<dbReference type="AlphaFoldDB" id="A0A221M943"/>
<comment type="subcellular location">
    <subcellularLocation>
        <location evidence="1 7">Cell membrane</location>
        <topology evidence="1 7">Multi-pass membrane protein</topology>
    </subcellularLocation>
</comment>
<feature type="transmembrane region" description="Helical" evidence="7">
    <location>
        <begin position="171"/>
        <end position="193"/>
    </location>
</feature>
<accession>A0A221M943</accession>
<dbReference type="InterPro" id="IPR051393">
    <property type="entry name" value="ABC_transporter_permease"/>
</dbReference>
<keyword evidence="6 7" id="KW-0472">Membrane</keyword>
<dbReference type="GO" id="GO:0055085">
    <property type="term" value="P:transmembrane transport"/>
    <property type="evidence" value="ECO:0007669"/>
    <property type="project" value="InterPro"/>
</dbReference>
<dbReference type="PANTHER" id="PTHR30193:SF37">
    <property type="entry name" value="INNER MEMBRANE ABC TRANSPORTER PERMEASE PROTEIN YCJO"/>
    <property type="match status" value="1"/>
</dbReference>
<keyword evidence="2 7" id="KW-0813">Transport</keyword>
<evidence type="ECO:0000313" key="10">
    <source>
        <dbReference type="Proteomes" id="UP000204391"/>
    </source>
</evidence>
<feature type="transmembrane region" description="Helical" evidence="7">
    <location>
        <begin position="275"/>
        <end position="296"/>
    </location>
</feature>
<dbReference type="CDD" id="cd06261">
    <property type="entry name" value="TM_PBP2"/>
    <property type="match status" value="1"/>
</dbReference>
<evidence type="ECO:0000256" key="3">
    <source>
        <dbReference type="ARBA" id="ARBA00022475"/>
    </source>
</evidence>
<dbReference type="PANTHER" id="PTHR30193">
    <property type="entry name" value="ABC TRANSPORTER PERMEASE PROTEIN"/>
    <property type="match status" value="1"/>
</dbReference>
<evidence type="ECO:0000259" key="8">
    <source>
        <dbReference type="PROSITE" id="PS50928"/>
    </source>
</evidence>
<dbReference type="InterPro" id="IPR035906">
    <property type="entry name" value="MetI-like_sf"/>
</dbReference>
<dbReference type="GO" id="GO:0005886">
    <property type="term" value="C:plasma membrane"/>
    <property type="evidence" value="ECO:0007669"/>
    <property type="project" value="UniProtKB-SubCell"/>
</dbReference>
<evidence type="ECO:0000256" key="2">
    <source>
        <dbReference type="ARBA" id="ARBA00022448"/>
    </source>
</evidence>
<protein>
    <submittedName>
        <fullName evidence="9">Cytochrome C biogenesis protein</fullName>
    </submittedName>
</protein>
<evidence type="ECO:0000256" key="6">
    <source>
        <dbReference type="ARBA" id="ARBA00023136"/>
    </source>
</evidence>
<dbReference type="EMBL" id="CP022437">
    <property type="protein sequence ID" value="ASN04163.1"/>
    <property type="molecule type" value="Genomic_DNA"/>
</dbReference>
<dbReference type="Gene3D" id="1.10.3720.10">
    <property type="entry name" value="MetI-like"/>
    <property type="match status" value="1"/>
</dbReference>
<organism evidence="9 10">
    <name type="scientific">Virgibacillus necropolis</name>
    <dbReference type="NCBI Taxonomy" id="163877"/>
    <lineage>
        <taxon>Bacteria</taxon>
        <taxon>Bacillati</taxon>
        <taxon>Bacillota</taxon>
        <taxon>Bacilli</taxon>
        <taxon>Bacillales</taxon>
        <taxon>Bacillaceae</taxon>
        <taxon>Virgibacillus</taxon>
    </lineage>
</organism>
<comment type="similarity">
    <text evidence="7">Belongs to the binding-protein-dependent transport system permease family.</text>
</comment>
<dbReference type="SUPFAM" id="SSF161098">
    <property type="entry name" value="MetI-like"/>
    <property type="match status" value="1"/>
</dbReference>
<evidence type="ECO:0000256" key="1">
    <source>
        <dbReference type="ARBA" id="ARBA00004651"/>
    </source>
</evidence>
<proteinExistence type="inferred from homology"/>